<evidence type="ECO:0000256" key="3">
    <source>
        <dbReference type="ARBA" id="ARBA00022729"/>
    </source>
</evidence>
<dbReference type="PANTHER" id="PTHR31386:SF2">
    <property type="entry name" value="SIMILAR TO RIKEN CDNA 2510039O18"/>
    <property type="match status" value="1"/>
</dbReference>
<organism evidence="8 9">
    <name type="scientific">Ditylenchus dipsaci</name>
    <dbReference type="NCBI Taxonomy" id="166011"/>
    <lineage>
        <taxon>Eukaryota</taxon>
        <taxon>Metazoa</taxon>
        <taxon>Ecdysozoa</taxon>
        <taxon>Nematoda</taxon>
        <taxon>Chromadorea</taxon>
        <taxon>Rhabditida</taxon>
        <taxon>Tylenchina</taxon>
        <taxon>Tylenchomorpha</taxon>
        <taxon>Sphaerularioidea</taxon>
        <taxon>Anguinidae</taxon>
        <taxon>Anguininae</taxon>
        <taxon>Ditylenchus</taxon>
    </lineage>
</organism>
<evidence type="ECO:0000256" key="1">
    <source>
        <dbReference type="ARBA" id="ARBA00004479"/>
    </source>
</evidence>
<accession>A0A915CWC8</accession>
<protein>
    <submittedName>
        <fullName evidence="9">Uncharacterized protein</fullName>
    </submittedName>
</protein>
<dbReference type="GO" id="GO:0016020">
    <property type="term" value="C:membrane"/>
    <property type="evidence" value="ECO:0007669"/>
    <property type="project" value="UniProtKB-SubCell"/>
</dbReference>
<feature type="transmembrane region" description="Helical" evidence="7">
    <location>
        <begin position="27"/>
        <end position="44"/>
    </location>
</feature>
<comment type="subcellular location">
    <subcellularLocation>
        <location evidence="1">Membrane</location>
        <topology evidence="1">Single-pass type I membrane protein</topology>
    </subcellularLocation>
</comment>
<keyword evidence="4 7" id="KW-1133">Transmembrane helix</keyword>
<name>A0A915CWC8_9BILA</name>
<evidence type="ECO:0000256" key="4">
    <source>
        <dbReference type="ARBA" id="ARBA00022989"/>
    </source>
</evidence>
<keyword evidence="6" id="KW-0325">Glycoprotein</keyword>
<proteinExistence type="predicted"/>
<evidence type="ECO:0000313" key="8">
    <source>
        <dbReference type="Proteomes" id="UP000887574"/>
    </source>
</evidence>
<keyword evidence="2 7" id="KW-0812">Transmembrane</keyword>
<dbReference type="PANTHER" id="PTHR31386">
    <property type="entry name" value="UNCHARACTERIZED PROTEIN KIAA2013"/>
    <property type="match status" value="1"/>
</dbReference>
<evidence type="ECO:0000256" key="6">
    <source>
        <dbReference type="ARBA" id="ARBA00023180"/>
    </source>
</evidence>
<keyword evidence="3" id="KW-0732">Signal</keyword>
<evidence type="ECO:0000256" key="2">
    <source>
        <dbReference type="ARBA" id="ARBA00022692"/>
    </source>
</evidence>
<reference evidence="9" key="1">
    <citation type="submission" date="2022-11" db="UniProtKB">
        <authorList>
            <consortium name="WormBaseParasite"/>
        </authorList>
    </citation>
    <scope>IDENTIFICATION</scope>
</reference>
<dbReference type="InterPro" id="IPR018795">
    <property type="entry name" value="K2013-like"/>
</dbReference>
<keyword evidence="5 7" id="KW-0472">Membrane</keyword>
<dbReference type="WBParaSite" id="jg13303">
    <property type="protein sequence ID" value="jg13303"/>
    <property type="gene ID" value="jg13303"/>
</dbReference>
<evidence type="ECO:0000256" key="5">
    <source>
        <dbReference type="ARBA" id="ARBA00023136"/>
    </source>
</evidence>
<evidence type="ECO:0000256" key="7">
    <source>
        <dbReference type="SAM" id="Phobius"/>
    </source>
</evidence>
<keyword evidence="8" id="KW-1185">Reference proteome</keyword>
<evidence type="ECO:0000313" key="9">
    <source>
        <dbReference type="WBParaSite" id="jg13303"/>
    </source>
</evidence>
<dbReference type="AlphaFoldDB" id="A0A915CWC8"/>
<dbReference type="Pfam" id="PF10222">
    <property type="entry name" value="DUF2152"/>
    <property type="match status" value="1"/>
</dbReference>
<feature type="transmembrane region" description="Helical" evidence="7">
    <location>
        <begin position="538"/>
        <end position="559"/>
    </location>
</feature>
<sequence>MNNIALIQQIVRRILEGGWPRNIPKRLAFVGCGVFFVFVYYFFYSPSSSTPSASQQCVADQFARKSIDFFEYKSTGSVSFVGNGFIGLDVAVDKQLLVYPVNETSRREPIFTSFRPLVDVVIPFAASDNKFHFVSDYTDGTSKAVHCSIVTDKCVCVSQSIYAHRTRPNLLIQDIRVSNPSTSSLDITFKSRASDAKWERIESGALPVYFKGFDGSNGKVFIGLTCSKTPQQPATIKPQTEEIFVFFTKTAEKFIAANKLSSGALDVEHKHAWQMLNLAAFNISHSKVPDALNADKINATRYALLSSVRAPMLEISQSSVSIKMHEELLSKTELCYSGHSTMLTPSKLWQDWSNIQELLKTVEIWLMTLEHRGCIHVLRAGAHGVAQAYILSLTAATFTHHRLELGLEPESDLHRHIRVENLRFGPTGALINLEFELDSTYKPFVKVSSSRSGNQVDNVLYACSAGCLEAPKPIGKEPVELSIKVTKPVTPILFIAATKSHLEQVKETLHVIEVGELTNLESHKVELHKHGNTGLPTIFWVVLVVVLIAFHLFLFKLLYSEWKNSSSIPYTKFNKRFLLRR</sequence>
<dbReference type="Proteomes" id="UP000887574">
    <property type="component" value="Unplaced"/>
</dbReference>